<sequence length="129" mass="14948">MAAPIRTPFPSWDGLEEDELADIKSTLREITNGKADIEKKQKMKEGYKSQEKKLQEEVAKLLSITREWAKRCRPTKHQKASVSDQDRVRYRKLYALVQEGLQNPARALDEEFISQLRAPQLVSGPKYLY</sequence>
<dbReference type="Proteomes" id="UP001629113">
    <property type="component" value="Unassembled WGS sequence"/>
</dbReference>
<keyword evidence="2" id="KW-1185">Reference proteome</keyword>
<name>A0ABR4PKV3_9HELO</name>
<protein>
    <submittedName>
        <fullName evidence="1">Uncharacterized protein</fullName>
    </submittedName>
</protein>
<evidence type="ECO:0000313" key="1">
    <source>
        <dbReference type="EMBL" id="KAL3423954.1"/>
    </source>
</evidence>
<proteinExistence type="predicted"/>
<evidence type="ECO:0000313" key="2">
    <source>
        <dbReference type="Proteomes" id="UP001629113"/>
    </source>
</evidence>
<gene>
    <name evidence="1" type="ORF">PVAG01_05701</name>
</gene>
<organism evidence="1 2">
    <name type="scientific">Phlyctema vagabunda</name>
    <dbReference type="NCBI Taxonomy" id="108571"/>
    <lineage>
        <taxon>Eukaryota</taxon>
        <taxon>Fungi</taxon>
        <taxon>Dikarya</taxon>
        <taxon>Ascomycota</taxon>
        <taxon>Pezizomycotina</taxon>
        <taxon>Leotiomycetes</taxon>
        <taxon>Helotiales</taxon>
        <taxon>Dermateaceae</taxon>
        <taxon>Phlyctema</taxon>
    </lineage>
</organism>
<accession>A0ABR4PKV3</accession>
<comment type="caution">
    <text evidence="1">The sequence shown here is derived from an EMBL/GenBank/DDBJ whole genome shotgun (WGS) entry which is preliminary data.</text>
</comment>
<dbReference type="EMBL" id="JBFCZG010000004">
    <property type="protein sequence ID" value="KAL3423954.1"/>
    <property type="molecule type" value="Genomic_DNA"/>
</dbReference>
<reference evidence="1 2" key="1">
    <citation type="submission" date="2024-06" db="EMBL/GenBank/DDBJ databases">
        <title>Complete genome of Phlyctema vagabunda strain 19-DSS-EL-015.</title>
        <authorList>
            <person name="Fiorenzani C."/>
        </authorList>
    </citation>
    <scope>NUCLEOTIDE SEQUENCE [LARGE SCALE GENOMIC DNA]</scope>
    <source>
        <strain evidence="1 2">19-DSS-EL-015</strain>
    </source>
</reference>